<reference evidence="1 2" key="1">
    <citation type="submission" date="2018-06" db="EMBL/GenBank/DDBJ databases">
        <title>Genomic Encyclopedia of Type Strains, Phase IV (KMG-IV): sequencing the most valuable type-strain genomes for metagenomic binning, comparative biology and taxonomic classification.</title>
        <authorList>
            <person name="Goeker M."/>
        </authorList>
    </citation>
    <scope>NUCLEOTIDE SEQUENCE [LARGE SCALE GENOMIC DNA]</scope>
    <source>
        <strain evidence="1 2">DSM 24875</strain>
    </source>
</reference>
<gene>
    <name evidence="1" type="ORF">DFR50_11881</name>
</gene>
<dbReference type="Proteomes" id="UP000253529">
    <property type="component" value="Unassembled WGS sequence"/>
</dbReference>
<evidence type="ECO:0000313" key="2">
    <source>
        <dbReference type="Proteomes" id="UP000253529"/>
    </source>
</evidence>
<evidence type="ECO:0000313" key="1">
    <source>
        <dbReference type="EMBL" id="RBP10595.1"/>
    </source>
</evidence>
<dbReference type="RefSeq" id="WP_113890419.1">
    <property type="nucleotide sequence ID" value="NZ_QNRK01000018.1"/>
</dbReference>
<accession>A0A366FA51</accession>
<organism evidence="1 2">
    <name type="scientific">Roseiarcus fermentans</name>
    <dbReference type="NCBI Taxonomy" id="1473586"/>
    <lineage>
        <taxon>Bacteria</taxon>
        <taxon>Pseudomonadati</taxon>
        <taxon>Pseudomonadota</taxon>
        <taxon>Alphaproteobacteria</taxon>
        <taxon>Hyphomicrobiales</taxon>
        <taxon>Roseiarcaceae</taxon>
        <taxon>Roseiarcus</taxon>
    </lineage>
</organism>
<protein>
    <submittedName>
        <fullName evidence="1">Uncharacterized protein</fullName>
    </submittedName>
</protein>
<name>A0A366FA51_9HYPH</name>
<dbReference type="AlphaFoldDB" id="A0A366FA51"/>
<proteinExistence type="predicted"/>
<dbReference type="OrthoDB" id="8478378at2"/>
<keyword evidence="2" id="KW-1185">Reference proteome</keyword>
<dbReference type="EMBL" id="QNRK01000018">
    <property type="protein sequence ID" value="RBP10595.1"/>
    <property type="molecule type" value="Genomic_DNA"/>
</dbReference>
<comment type="caution">
    <text evidence="1">The sequence shown here is derived from an EMBL/GenBank/DDBJ whole genome shotgun (WGS) entry which is preliminary data.</text>
</comment>
<sequence length="275" mass="30514">MTPIGPTELRVVIQPVRPRGPLTGVVATAVFKKVFDAVWAALLAADREVHAKAAASEFHVCGLSVDPCEFGFVETMRATDPRAPSSIALFRRCAGRVYQSDYRILLQYRRLMRGFQRIAAALDPAYVVLVRYHDSELPLDAFFRRQVDRVGLGDEPPSRDIWFAGSVIMSFEGRLEAIDYRSAAWTGRLALAGGETQLECLFDRSMGEDALNPFGNKDVSVAGRAIFTGDSNLPERIEVMTIEELPRATRTLDIRGAMTPASVGDWDDGLDHFYK</sequence>